<name>A0A6J5MNM5_9CAUD</name>
<proteinExistence type="predicted"/>
<dbReference type="EMBL" id="LR797483">
    <property type="protein sequence ID" value="CAB4219602.1"/>
    <property type="molecule type" value="Genomic_DNA"/>
</dbReference>
<accession>A0A6J5MNM5</accession>
<evidence type="ECO:0000313" key="2">
    <source>
        <dbReference type="EMBL" id="CAB4178502.1"/>
    </source>
</evidence>
<dbReference type="EMBL" id="LR797116">
    <property type="protein sequence ID" value="CAB4187864.1"/>
    <property type="molecule type" value="Genomic_DNA"/>
</dbReference>
<evidence type="ECO:0000313" key="4">
    <source>
        <dbReference type="EMBL" id="CAB4219602.1"/>
    </source>
</evidence>
<dbReference type="EMBL" id="LR796968">
    <property type="protein sequence ID" value="CAB4178502.1"/>
    <property type="molecule type" value="Genomic_DNA"/>
</dbReference>
<protein>
    <submittedName>
        <fullName evidence="1">Uncharacterized protein</fullName>
    </submittedName>
</protein>
<organism evidence="1">
    <name type="scientific">uncultured Caudovirales phage</name>
    <dbReference type="NCBI Taxonomy" id="2100421"/>
    <lineage>
        <taxon>Viruses</taxon>
        <taxon>Duplodnaviria</taxon>
        <taxon>Heunggongvirae</taxon>
        <taxon>Uroviricota</taxon>
        <taxon>Caudoviricetes</taxon>
        <taxon>Peduoviridae</taxon>
        <taxon>Maltschvirus</taxon>
        <taxon>Maltschvirus maltsch</taxon>
    </lineage>
</organism>
<gene>
    <name evidence="2" type="ORF">UFOVP1017_18</name>
    <name evidence="3" type="ORF">UFOVP1168_18</name>
    <name evidence="4" type="ORF">UFOVP1617_35</name>
    <name evidence="1" type="ORF">UFOVP511_18</name>
</gene>
<reference evidence="1" key="1">
    <citation type="submission" date="2020-04" db="EMBL/GenBank/DDBJ databases">
        <authorList>
            <person name="Chiriac C."/>
            <person name="Salcher M."/>
            <person name="Ghai R."/>
            <person name="Kavagutti S V."/>
        </authorList>
    </citation>
    <scope>NUCLEOTIDE SEQUENCE</scope>
</reference>
<dbReference type="EMBL" id="LR796490">
    <property type="protein sequence ID" value="CAB4147207.1"/>
    <property type="molecule type" value="Genomic_DNA"/>
</dbReference>
<evidence type="ECO:0000313" key="1">
    <source>
        <dbReference type="EMBL" id="CAB4147207.1"/>
    </source>
</evidence>
<evidence type="ECO:0000313" key="3">
    <source>
        <dbReference type="EMBL" id="CAB4187864.1"/>
    </source>
</evidence>
<sequence>MRRWITGIYKDAKAPLIAAKKTLDGQEKSLLGPLEIAEDRVMQLIVAFTKREAAERALLAAASVQAQLAGAPVVESPVIVATTIEGMQSRTTYSATVIDLRALVLSVAGQILLDEPGATKVTKAWITKVCAPTPQSTLSLLEASAPNLNALARALRTDLSVPGTTLTSTVTLVAR</sequence>